<evidence type="ECO:0000313" key="1">
    <source>
        <dbReference type="EMBL" id="KAK4256427.1"/>
    </source>
</evidence>
<accession>A0AAE1ITI3</accession>
<dbReference type="AlphaFoldDB" id="A0AAE1ITI3"/>
<proteinExistence type="predicted"/>
<reference evidence="1" key="1">
    <citation type="submission" date="2023-10" db="EMBL/GenBank/DDBJ databases">
        <title>Chromosome-level genome of the transformable northern wattle, Acacia crassicarpa.</title>
        <authorList>
            <person name="Massaro I."/>
            <person name="Sinha N.R."/>
            <person name="Poethig S."/>
            <person name="Leichty A.R."/>
        </authorList>
    </citation>
    <scope>NUCLEOTIDE SEQUENCE</scope>
    <source>
        <strain evidence="1">Acra3RX</strain>
        <tissue evidence="1">Leaf</tissue>
    </source>
</reference>
<sequence length="75" mass="8165">MSRRLLGNFSTENLIRVLNFTPGLKQSLILFRGGRPGPTKGPPPQHNFTTMSALLSDSTTMEESKATTKCQVNGS</sequence>
<dbReference type="EMBL" id="JAWXYG010000013">
    <property type="protein sequence ID" value="KAK4256427.1"/>
    <property type="molecule type" value="Genomic_DNA"/>
</dbReference>
<name>A0AAE1ITI3_9FABA</name>
<dbReference type="Proteomes" id="UP001293593">
    <property type="component" value="Unassembled WGS sequence"/>
</dbReference>
<organism evidence="1 2">
    <name type="scientific">Acacia crassicarpa</name>
    <name type="common">northern wattle</name>
    <dbReference type="NCBI Taxonomy" id="499986"/>
    <lineage>
        <taxon>Eukaryota</taxon>
        <taxon>Viridiplantae</taxon>
        <taxon>Streptophyta</taxon>
        <taxon>Embryophyta</taxon>
        <taxon>Tracheophyta</taxon>
        <taxon>Spermatophyta</taxon>
        <taxon>Magnoliopsida</taxon>
        <taxon>eudicotyledons</taxon>
        <taxon>Gunneridae</taxon>
        <taxon>Pentapetalae</taxon>
        <taxon>rosids</taxon>
        <taxon>fabids</taxon>
        <taxon>Fabales</taxon>
        <taxon>Fabaceae</taxon>
        <taxon>Caesalpinioideae</taxon>
        <taxon>mimosoid clade</taxon>
        <taxon>Acacieae</taxon>
        <taxon>Acacia</taxon>
    </lineage>
</organism>
<protein>
    <submittedName>
        <fullName evidence="1">Uncharacterized protein</fullName>
    </submittedName>
</protein>
<comment type="caution">
    <text evidence="1">The sequence shown here is derived from an EMBL/GenBank/DDBJ whole genome shotgun (WGS) entry which is preliminary data.</text>
</comment>
<evidence type="ECO:0000313" key="2">
    <source>
        <dbReference type="Proteomes" id="UP001293593"/>
    </source>
</evidence>
<gene>
    <name evidence="1" type="ORF">QN277_009294</name>
</gene>
<keyword evidence="2" id="KW-1185">Reference proteome</keyword>